<dbReference type="InterPro" id="IPR025285">
    <property type="entry name" value="DUF4145"/>
</dbReference>
<evidence type="ECO:0000313" key="3">
    <source>
        <dbReference type="Proteomes" id="UP000051883"/>
    </source>
</evidence>
<evidence type="ECO:0000259" key="1">
    <source>
        <dbReference type="Pfam" id="PF13643"/>
    </source>
</evidence>
<sequence length="85" mass="10142">MHIATDLGARDNLRFIEYVDYLNEHHYAGVRSEQWVDQIRQFGNQANHEIRINTKEEAQRIIKFCEMILKLNYEYPSIASDENNN</sequence>
<name>A0ABR5P1K2_9LACO</name>
<dbReference type="Proteomes" id="UP000051883">
    <property type="component" value="Unassembled WGS sequence"/>
</dbReference>
<gene>
    <name evidence="2" type="ORF">FC31_GL001492</name>
</gene>
<keyword evidence="3" id="KW-1185">Reference proteome</keyword>
<proteinExistence type="predicted"/>
<dbReference type="Pfam" id="PF13643">
    <property type="entry name" value="DUF4145"/>
    <property type="match status" value="1"/>
</dbReference>
<comment type="caution">
    <text evidence="2">The sequence shown here is derived from an EMBL/GenBank/DDBJ whole genome shotgun (WGS) entry which is preliminary data.</text>
</comment>
<reference evidence="2 3" key="1">
    <citation type="journal article" date="2015" name="Genome Announc.">
        <title>Expanding the biotechnology potential of lactobacilli through comparative genomics of 213 strains and associated genera.</title>
        <authorList>
            <person name="Sun Z."/>
            <person name="Harris H.M."/>
            <person name="McCann A."/>
            <person name="Guo C."/>
            <person name="Argimon S."/>
            <person name="Zhang W."/>
            <person name="Yang X."/>
            <person name="Jeffery I.B."/>
            <person name="Cooney J.C."/>
            <person name="Kagawa T.F."/>
            <person name="Liu W."/>
            <person name="Song Y."/>
            <person name="Salvetti E."/>
            <person name="Wrobel A."/>
            <person name="Rasinkangas P."/>
            <person name="Parkhill J."/>
            <person name="Rea M.C."/>
            <person name="O'Sullivan O."/>
            <person name="Ritari J."/>
            <person name="Douillard F.P."/>
            <person name="Paul Ross R."/>
            <person name="Yang R."/>
            <person name="Briner A.E."/>
            <person name="Felis G.E."/>
            <person name="de Vos W.M."/>
            <person name="Barrangou R."/>
            <person name="Klaenhammer T.R."/>
            <person name="Caufield P.W."/>
            <person name="Cui Y."/>
            <person name="Zhang H."/>
            <person name="O'Toole P.W."/>
        </authorList>
    </citation>
    <scope>NUCLEOTIDE SEQUENCE [LARGE SCALE GENOMIC DNA]</scope>
    <source>
        <strain evidence="2 3">DSM 16041</strain>
    </source>
</reference>
<evidence type="ECO:0000313" key="2">
    <source>
        <dbReference type="EMBL" id="KRK60425.1"/>
    </source>
</evidence>
<organism evidence="2 3">
    <name type="scientific">Limosilactobacillus antri DSM 16041</name>
    <dbReference type="NCBI Taxonomy" id="525309"/>
    <lineage>
        <taxon>Bacteria</taxon>
        <taxon>Bacillati</taxon>
        <taxon>Bacillota</taxon>
        <taxon>Bacilli</taxon>
        <taxon>Lactobacillales</taxon>
        <taxon>Lactobacillaceae</taxon>
        <taxon>Limosilactobacillus</taxon>
    </lineage>
</organism>
<protein>
    <recommendedName>
        <fullName evidence="1">DUF4145 domain-containing protein</fullName>
    </recommendedName>
</protein>
<feature type="domain" description="DUF4145" evidence="1">
    <location>
        <begin position="4"/>
        <end position="66"/>
    </location>
</feature>
<accession>A0ABR5P1K2</accession>
<dbReference type="EMBL" id="AZDK01000004">
    <property type="protein sequence ID" value="KRK60425.1"/>
    <property type="molecule type" value="Genomic_DNA"/>
</dbReference>